<evidence type="ECO:0000313" key="4">
    <source>
        <dbReference type="Proteomes" id="UP001515480"/>
    </source>
</evidence>
<gene>
    <name evidence="3" type="ORF">AB1Y20_014452</name>
</gene>
<dbReference type="InterPro" id="IPR029063">
    <property type="entry name" value="SAM-dependent_MTases_sf"/>
</dbReference>
<dbReference type="Proteomes" id="UP001515480">
    <property type="component" value="Unassembled WGS sequence"/>
</dbReference>
<feature type="domain" description="Methyltransferase FkbM" evidence="2">
    <location>
        <begin position="138"/>
        <end position="312"/>
    </location>
</feature>
<dbReference type="Gene3D" id="3.40.50.150">
    <property type="entry name" value="Vaccinia Virus protein VP39"/>
    <property type="match status" value="1"/>
</dbReference>
<dbReference type="InterPro" id="IPR006342">
    <property type="entry name" value="FkbM_mtfrase"/>
</dbReference>
<comment type="caution">
    <text evidence="3">The sequence shown here is derived from an EMBL/GenBank/DDBJ whole genome shotgun (WGS) entry which is preliminary data.</text>
</comment>
<sequence length="396" mass="43939">MASIVPSHLSREGWRLEAPPTPHIERTARCSKERQGCLPDCVHRRPRLLANRSSVCERCECSLCFVCAYPVSLYTSPSGQAIEAITTHTQPRFTFAYSPYDDDMKRMARTLILEPTLTHAWFAATHRCCNGTDGLVVDVGGNFGWYTLYSLALGCKVVVFEPVPAYQEVMRLGLALNPGFASRATIYGNVVYNVPGVYTLRVPIPSKIRLKKLGMTGMDGAAGILKADWRARSYEHKAASVRIDDLVQQDVCMLKADVEGYEAQVLQTAANLLATRTVPAIQLELTRTPSSRNQTCATIKMLQQLDRLGYHFKQVTNREIDQDAPPVGQWESQGRTLPSFPSSHSRPKRGGDASSRMHVAYRRDFTSFSTNLIGYRSGPPPKAPKWPSLDCAAEVA</sequence>
<dbReference type="AlphaFoldDB" id="A0AB34IH93"/>
<proteinExistence type="predicted"/>
<dbReference type="PANTHER" id="PTHR34203:SF13">
    <property type="entry name" value="EXPRESSED PROTEIN"/>
    <property type="match status" value="1"/>
</dbReference>
<accession>A0AB34IH93</accession>
<protein>
    <recommendedName>
        <fullName evidence="2">Methyltransferase FkbM domain-containing protein</fullName>
    </recommendedName>
</protein>
<evidence type="ECO:0000259" key="2">
    <source>
        <dbReference type="Pfam" id="PF05050"/>
    </source>
</evidence>
<feature type="region of interest" description="Disordered" evidence="1">
    <location>
        <begin position="321"/>
        <end position="357"/>
    </location>
</feature>
<feature type="compositionally biased region" description="Polar residues" evidence="1">
    <location>
        <begin position="330"/>
        <end position="344"/>
    </location>
</feature>
<name>A0AB34IH93_PRYPA</name>
<dbReference type="InterPro" id="IPR052514">
    <property type="entry name" value="SAM-dependent_MTase"/>
</dbReference>
<organism evidence="3 4">
    <name type="scientific">Prymnesium parvum</name>
    <name type="common">Toxic golden alga</name>
    <dbReference type="NCBI Taxonomy" id="97485"/>
    <lineage>
        <taxon>Eukaryota</taxon>
        <taxon>Haptista</taxon>
        <taxon>Haptophyta</taxon>
        <taxon>Prymnesiophyceae</taxon>
        <taxon>Prymnesiales</taxon>
        <taxon>Prymnesiaceae</taxon>
        <taxon>Prymnesium</taxon>
    </lineage>
</organism>
<dbReference type="EMBL" id="JBGBPQ010000028">
    <property type="protein sequence ID" value="KAL1496869.1"/>
    <property type="molecule type" value="Genomic_DNA"/>
</dbReference>
<dbReference type="Pfam" id="PF05050">
    <property type="entry name" value="Methyltransf_21"/>
    <property type="match status" value="1"/>
</dbReference>
<evidence type="ECO:0000313" key="3">
    <source>
        <dbReference type="EMBL" id="KAL1496869.1"/>
    </source>
</evidence>
<keyword evidence="4" id="KW-1185">Reference proteome</keyword>
<dbReference type="PANTHER" id="PTHR34203">
    <property type="entry name" value="METHYLTRANSFERASE, FKBM FAMILY PROTEIN"/>
    <property type="match status" value="1"/>
</dbReference>
<dbReference type="NCBIfam" id="TIGR01444">
    <property type="entry name" value="fkbM_fam"/>
    <property type="match status" value="1"/>
</dbReference>
<reference evidence="3 4" key="1">
    <citation type="journal article" date="2024" name="Science">
        <title>Giant polyketide synthase enzymes in the biosynthesis of giant marine polyether toxins.</title>
        <authorList>
            <person name="Fallon T.R."/>
            <person name="Shende V.V."/>
            <person name="Wierzbicki I.H."/>
            <person name="Pendleton A.L."/>
            <person name="Watervoot N.F."/>
            <person name="Auber R.P."/>
            <person name="Gonzalez D.J."/>
            <person name="Wisecaver J.H."/>
            <person name="Moore B.S."/>
        </authorList>
    </citation>
    <scope>NUCLEOTIDE SEQUENCE [LARGE SCALE GENOMIC DNA]</scope>
    <source>
        <strain evidence="3 4">12B1</strain>
    </source>
</reference>
<feature type="region of interest" description="Disordered" evidence="1">
    <location>
        <begin position="372"/>
        <end position="396"/>
    </location>
</feature>
<evidence type="ECO:0000256" key="1">
    <source>
        <dbReference type="SAM" id="MobiDB-lite"/>
    </source>
</evidence>
<dbReference type="SUPFAM" id="SSF53335">
    <property type="entry name" value="S-adenosyl-L-methionine-dependent methyltransferases"/>
    <property type="match status" value="1"/>
</dbReference>